<dbReference type="CDD" id="cd17397">
    <property type="entry name" value="MFS_DIRC2"/>
    <property type="match status" value="1"/>
</dbReference>
<dbReference type="EMBL" id="JACVVK020000100">
    <property type="protein sequence ID" value="KAK7492694.1"/>
    <property type="molecule type" value="Genomic_DNA"/>
</dbReference>
<feature type="compositionally biased region" description="Basic and acidic residues" evidence="11">
    <location>
        <begin position="209"/>
        <end position="247"/>
    </location>
</feature>
<evidence type="ECO:0000256" key="7">
    <source>
        <dbReference type="ARBA" id="ARBA00023180"/>
    </source>
</evidence>
<dbReference type="SUPFAM" id="SSF103473">
    <property type="entry name" value="MFS general substrate transporter"/>
    <property type="match status" value="1"/>
</dbReference>
<dbReference type="AlphaFoldDB" id="A0ABD0KZU4"/>
<feature type="compositionally biased region" description="Basic and acidic residues" evidence="11">
    <location>
        <begin position="1"/>
        <end position="27"/>
    </location>
</feature>
<feature type="compositionally biased region" description="Basic and acidic residues" evidence="11">
    <location>
        <begin position="55"/>
        <end position="72"/>
    </location>
</feature>
<feature type="transmembrane region" description="Helical" evidence="12">
    <location>
        <begin position="659"/>
        <end position="681"/>
    </location>
</feature>
<dbReference type="Proteomes" id="UP001519460">
    <property type="component" value="Unassembled WGS sequence"/>
</dbReference>
<comment type="function">
    <text evidence="9">Mediates H(+)-dependent pyridoxine transport.</text>
</comment>
<accession>A0ABD0KZU4</accession>
<keyword evidence="6 12" id="KW-0472">Membrane</keyword>
<name>A0ABD0KZU4_9CAEN</name>
<keyword evidence="14" id="KW-1185">Reference proteome</keyword>
<feature type="transmembrane region" description="Helical" evidence="12">
    <location>
        <begin position="396"/>
        <end position="416"/>
    </location>
</feature>
<evidence type="ECO:0000313" key="14">
    <source>
        <dbReference type="Proteomes" id="UP001519460"/>
    </source>
</evidence>
<comment type="catalytic activity">
    <reaction evidence="10">
        <text>pyridoxine(out) + n H(+)(out) = pyridoxine(in) + n H(+)(in)</text>
        <dbReference type="Rhea" id="RHEA:76203"/>
        <dbReference type="ChEBI" id="CHEBI:15378"/>
        <dbReference type="ChEBI" id="CHEBI:16709"/>
    </reaction>
</comment>
<evidence type="ECO:0000256" key="5">
    <source>
        <dbReference type="ARBA" id="ARBA00022989"/>
    </source>
</evidence>
<dbReference type="PANTHER" id="PTHR10924">
    <property type="entry name" value="MAJOR FACILITATOR SUPERFAMILY PROTEIN-RELATED"/>
    <property type="match status" value="1"/>
</dbReference>
<keyword evidence="5 12" id="KW-1133">Transmembrane helix</keyword>
<evidence type="ECO:0000256" key="10">
    <source>
        <dbReference type="ARBA" id="ARBA00048410"/>
    </source>
</evidence>
<feature type="region of interest" description="Disordered" evidence="11">
    <location>
        <begin position="1"/>
        <end position="284"/>
    </location>
</feature>
<dbReference type="GO" id="GO:0005765">
    <property type="term" value="C:lysosomal membrane"/>
    <property type="evidence" value="ECO:0007669"/>
    <property type="project" value="UniProtKB-SubCell"/>
</dbReference>
<proteinExistence type="inferred from homology"/>
<feature type="compositionally biased region" description="Basic and acidic residues" evidence="11">
    <location>
        <begin position="180"/>
        <end position="192"/>
    </location>
</feature>
<evidence type="ECO:0008006" key="15">
    <source>
        <dbReference type="Google" id="ProtNLM"/>
    </source>
</evidence>
<evidence type="ECO:0000256" key="4">
    <source>
        <dbReference type="ARBA" id="ARBA00022692"/>
    </source>
</evidence>
<feature type="transmembrane region" description="Helical" evidence="12">
    <location>
        <begin position="693"/>
        <end position="714"/>
    </location>
</feature>
<feature type="transmembrane region" description="Helical" evidence="12">
    <location>
        <begin position="457"/>
        <end position="480"/>
    </location>
</feature>
<evidence type="ECO:0000256" key="9">
    <source>
        <dbReference type="ARBA" id="ARBA00037192"/>
    </source>
</evidence>
<keyword evidence="3" id="KW-0813">Transport</keyword>
<dbReference type="InterPro" id="IPR049680">
    <property type="entry name" value="FLVCR1-2_SLC49-like"/>
</dbReference>
<keyword evidence="4 12" id="KW-0812">Transmembrane</keyword>
<feature type="transmembrane region" description="Helical" evidence="12">
    <location>
        <begin position="782"/>
        <end position="802"/>
    </location>
</feature>
<evidence type="ECO:0000256" key="8">
    <source>
        <dbReference type="ARBA" id="ARBA00023228"/>
    </source>
</evidence>
<feature type="transmembrane region" description="Helical" evidence="12">
    <location>
        <begin position="573"/>
        <end position="592"/>
    </location>
</feature>
<keyword evidence="7" id="KW-0325">Glycoprotein</keyword>
<evidence type="ECO:0000313" key="13">
    <source>
        <dbReference type="EMBL" id="KAK7492694.1"/>
    </source>
</evidence>
<evidence type="ECO:0000256" key="12">
    <source>
        <dbReference type="SAM" id="Phobius"/>
    </source>
</evidence>
<feature type="transmembrane region" description="Helical" evidence="12">
    <location>
        <begin position="624"/>
        <end position="647"/>
    </location>
</feature>
<dbReference type="Gene3D" id="1.20.1250.20">
    <property type="entry name" value="MFS general substrate transporter like domains"/>
    <property type="match status" value="2"/>
</dbReference>
<gene>
    <name evidence="13" type="ORF">BaRGS_00015999</name>
</gene>
<keyword evidence="8" id="KW-0458">Lysosome</keyword>
<feature type="transmembrane region" description="Helical" evidence="12">
    <location>
        <begin position="492"/>
        <end position="512"/>
    </location>
</feature>
<comment type="subcellular location">
    <subcellularLocation>
        <location evidence="1">Lysosome membrane</location>
        <topology evidence="1">Multi-pass membrane protein</topology>
    </subcellularLocation>
</comment>
<evidence type="ECO:0000256" key="3">
    <source>
        <dbReference type="ARBA" id="ARBA00022448"/>
    </source>
</evidence>
<feature type="transmembrane region" description="Helical" evidence="12">
    <location>
        <begin position="720"/>
        <end position="744"/>
    </location>
</feature>
<reference evidence="13 14" key="1">
    <citation type="journal article" date="2023" name="Sci. Data">
        <title>Genome assembly of the Korean intertidal mud-creeper Batillaria attramentaria.</title>
        <authorList>
            <person name="Patra A.K."/>
            <person name="Ho P.T."/>
            <person name="Jun S."/>
            <person name="Lee S.J."/>
            <person name="Kim Y."/>
            <person name="Won Y.J."/>
        </authorList>
    </citation>
    <scope>NUCLEOTIDE SEQUENCE [LARGE SCALE GENOMIC DNA]</scope>
    <source>
        <strain evidence="13">Wonlab-2016</strain>
    </source>
</reference>
<sequence length="838" mass="91821">MDGIPDHVQVHSDDAKVDLKNDPKQNDDNALSYESVTKEPRPAELEPLSKSIVATDRENRDFSDQQKTDDHNAANSLKNISKSDEPVSPHLLRDSGIFGSGEISADEVSCGRNLQDDLTTNGTADVEKRPLGEEAVKPEKAVLQQAFENTEKAGLLGNADSDGAGDANRTGQQDVPVKAQVKEEAQEPKDDRNEETEDKTADGTGNAKRTREQDLPVKTDEKKEPTDDDRDKETFDETVEDTVKNVKFETGSNEQGVREKQTRGELQNITQESPKTFNGDDKHQTSLNEKKKTAIHIEMTAQELIPLSEKTDTGFKSEENGTANHVDKKQEEQALTSEELVAEGRPKALGVYKRRWYVLFMFSIYSFTQACVWNTFGPISSTSEKVFGWNDGTIALLSNWGPIAYIISGIFFSWMLDVKGLRWACLSSCLLVLIGTAVRCITMTAPAVTGLMHFGHFLNGLGGPVAMGGPAFVSAVWFPLHERATATAIGTAMNYMGVAIAFVLGPGLVHSLSETPLPLNASNITPAILVSEIQAVGNSAEIVLPASGVTAEPTYNATHDVEIARARDEIHRYMIYVAAFTGVLFIVMLIYFPKKPPLPPCASAAIQRENFVVGLKHLLTRKMFWFVAFIYGVSLGVMNCWASVLNVNISPHGISEKDAGWIGFYAILSSCLVALILARFADVFKRMMKKLVIGLYCSALLWFILFALASIEVIPSPVAMFYVVIIGGMTSLSAAVPLIFELACELAYPTGEGTTNVVLTVINNIGGLLFLFAGMIPNIGTLWMNWTLIGSTAICLPLWLALKERYNRLTVDETNPTLDAINTEINIEPEDKEPSKTQ</sequence>
<feature type="transmembrane region" description="Helical" evidence="12">
    <location>
        <begin position="356"/>
        <end position="376"/>
    </location>
</feature>
<feature type="compositionally biased region" description="Polar residues" evidence="11">
    <location>
        <begin position="264"/>
        <end position="276"/>
    </location>
</feature>
<organism evidence="13 14">
    <name type="scientific">Batillaria attramentaria</name>
    <dbReference type="NCBI Taxonomy" id="370345"/>
    <lineage>
        <taxon>Eukaryota</taxon>
        <taxon>Metazoa</taxon>
        <taxon>Spiralia</taxon>
        <taxon>Lophotrochozoa</taxon>
        <taxon>Mollusca</taxon>
        <taxon>Gastropoda</taxon>
        <taxon>Caenogastropoda</taxon>
        <taxon>Sorbeoconcha</taxon>
        <taxon>Cerithioidea</taxon>
        <taxon>Batillariidae</taxon>
        <taxon>Batillaria</taxon>
    </lineage>
</organism>
<evidence type="ECO:0000256" key="11">
    <source>
        <dbReference type="SAM" id="MobiDB-lite"/>
    </source>
</evidence>
<feature type="compositionally biased region" description="Basic and acidic residues" evidence="11">
    <location>
        <begin position="125"/>
        <end position="140"/>
    </location>
</feature>
<protein>
    <recommendedName>
        <fullName evidence="15">Disrupted in renal carcinoma protein 2-like</fullName>
    </recommendedName>
</protein>
<dbReference type="InterPro" id="IPR049604">
    <property type="entry name" value="SLC49A4-like"/>
</dbReference>
<feature type="transmembrane region" description="Helical" evidence="12">
    <location>
        <begin position="423"/>
        <end position="445"/>
    </location>
</feature>
<evidence type="ECO:0000256" key="1">
    <source>
        <dbReference type="ARBA" id="ARBA00004155"/>
    </source>
</evidence>
<dbReference type="InterPro" id="IPR011701">
    <property type="entry name" value="MFS"/>
</dbReference>
<dbReference type="Pfam" id="PF07690">
    <property type="entry name" value="MFS_1"/>
    <property type="match status" value="2"/>
</dbReference>
<dbReference type="PANTHER" id="PTHR10924:SF27">
    <property type="entry name" value="SOLUTE CARRIER FAMILY 49 MEMBER 4"/>
    <property type="match status" value="1"/>
</dbReference>
<feature type="compositionally biased region" description="Basic and acidic residues" evidence="11">
    <location>
        <begin position="81"/>
        <end position="93"/>
    </location>
</feature>
<comment type="similarity">
    <text evidence="2">Belongs to the major facilitator superfamily.</text>
</comment>
<evidence type="ECO:0000256" key="2">
    <source>
        <dbReference type="ARBA" id="ARBA00008335"/>
    </source>
</evidence>
<comment type="caution">
    <text evidence="13">The sequence shown here is derived from an EMBL/GenBank/DDBJ whole genome shotgun (WGS) entry which is preliminary data.</text>
</comment>
<dbReference type="InterPro" id="IPR036259">
    <property type="entry name" value="MFS_trans_sf"/>
</dbReference>
<feature type="transmembrane region" description="Helical" evidence="12">
    <location>
        <begin position="756"/>
        <end position="776"/>
    </location>
</feature>
<evidence type="ECO:0000256" key="6">
    <source>
        <dbReference type="ARBA" id="ARBA00023136"/>
    </source>
</evidence>